<dbReference type="RefSeq" id="WP_227575206.1">
    <property type="nucleotide sequence ID" value="NZ_CP101987.1"/>
</dbReference>
<dbReference type="EMBL" id="CP101987">
    <property type="protein sequence ID" value="UUI71510.1"/>
    <property type="molecule type" value="Genomic_DNA"/>
</dbReference>
<evidence type="ECO:0000313" key="2">
    <source>
        <dbReference type="EMBL" id="UUI71510.1"/>
    </source>
</evidence>
<sequence>MRTTLVELPAWTVGLPAWQPSVTAAWQERAEAAGAITERAGTGRNFDALVAEARSLLTAGEHDAVLRRSRDRRFLRAVITVWADDEALARATMTPGLLQSLSIAGVFSRLTTITAVSLLLEHFDLLDEWRPGTFDALARLVREAVRTAPTRGERDVVESLRVNAAVMFVPDGPQRLAAWLITQDIDPVTWLRSHGLSAHLDSRFGRVARDAYFLAWIAAADAARNDQPYLTSITDEVVARQRTETTDADGRYFGHLVLEALTAKPTHHPSTTWLEAVLAIGGDPRAQETNQWRTWWARVSPEAVQRAVRWMQGLNLRAFLDGVEAYARETGNEGMQRMLERRRRFLLGLYEQDLAQDVRLILGDGIRRWIARTSTVATDAAVLRGSISGDTAMVYIDCGSFSLVEGSHNFKLHLYVGGGVPAIEDRSATEFDVAYLREVYPERHFRNHGGHMYLAVTHQGTEWIRTALDFLRSRGVVLDERALMTPNDYADLARRRAGWR</sequence>
<dbReference type="Proteomes" id="UP001316384">
    <property type="component" value="Chromosome"/>
</dbReference>
<organism evidence="2 3">
    <name type="scientific">Cellulomonas xiejunii</name>
    <dbReference type="NCBI Taxonomy" id="2968083"/>
    <lineage>
        <taxon>Bacteria</taxon>
        <taxon>Bacillati</taxon>
        <taxon>Actinomycetota</taxon>
        <taxon>Actinomycetes</taxon>
        <taxon>Micrococcales</taxon>
        <taxon>Cellulomonadaceae</taxon>
        <taxon>Cellulomonas</taxon>
    </lineage>
</organism>
<protein>
    <submittedName>
        <fullName evidence="2">EH signature domain-containing protein</fullName>
    </submittedName>
</protein>
<reference evidence="2 3" key="1">
    <citation type="submission" date="2022-07" db="EMBL/GenBank/DDBJ databases">
        <title>Novel species in genus cellulomonas.</title>
        <authorList>
            <person name="Ye L."/>
        </authorList>
    </citation>
    <scope>NUCLEOTIDE SEQUENCE [LARGE SCALE GENOMIC DNA]</scope>
    <source>
        <strain evidence="3">zg-B89</strain>
    </source>
</reference>
<dbReference type="InterPro" id="IPR028943">
    <property type="entry name" value="ZorC_EH_Signature_dom"/>
</dbReference>
<name>A0ABY5KMD3_9CELL</name>
<accession>A0ABY5KMD3</accession>
<feature type="domain" description="Zorya protein ZorC EH" evidence="1">
    <location>
        <begin position="40"/>
        <end position="420"/>
    </location>
</feature>
<gene>
    <name evidence="2" type="ORF">NP048_17220</name>
</gene>
<proteinExistence type="predicted"/>
<evidence type="ECO:0000313" key="3">
    <source>
        <dbReference type="Proteomes" id="UP001316384"/>
    </source>
</evidence>
<keyword evidence="3" id="KW-1185">Reference proteome</keyword>
<dbReference type="Pfam" id="PF15611">
    <property type="entry name" value="EH_Signature"/>
    <property type="match status" value="1"/>
</dbReference>
<evidence type="ECO:0000259" key="1">
    <source>
        <dbReference type="Pfam" id="PF15611"/>
    </source>
</evidence>